<accession>A0A1B6CXM7</accession>
<organism evidence="1">
    <name type="scientific">Clastoptera arizonana</name>
    <name type="common">Arizona spittle bug</name>
    <dbReference type="NCBI Taxonomy" id="38151"/>
    <lineage>
        <taxon>Eukaryota</taxon>
        <taxon>Metazoa</taxon>
        <taxon>Ecdysozoa</taxon>
        <taxon>Arthropoda</taxon>
        <taxon>Hexapoda</taxon>
        <taxon>Insecta</taxon>
        <taxon>Pterygota</taxon>
        <taxon>Neoptera</taxon>
        <taxon>Paraneoptera</taxon>
        <taxon>Hemiptera</taxon>
        <taxon>Auchenorrhyncha</taxon>
        <taxon>Cercopoidea</taxon>
        <taxon>Clastopteridae</taxon>
        <taxon>Clastoptera</taxon>
    </lineage>
</organism>
<dbReference type="EMBL" id="GEDC01019081">
    <property type="protein sequence ID" value="JAS18217.1"/>
    <property type="molecule type" value="Transcribed_RNA"/>
</dbReference>
<proteinExistence type="predicted"/>
<name>A0A1B6CXM7_9HEMI</name>
<dbReference type="Gene3D" id="6.20.130.20">
    <property type="entry name" value="Mitochondrial ribosomal protein L55"/>
    <property type="match status" value="1"/>
</dbReference>
<protein>
    <recommendedName>
        <fullName evidence="2">39S ribosomal protein L55, mitochondrial</fullName>
    </recommendedName>
</protein>
<reference evidence="1" key="1">
    <citation type="submission" date="2015-12" db="EMBL/GenBank/DDBJ databases">
        <title>De novo transcriptome assembly of four potential Pierce s Disease insect vectors from Arizona vineyards.</title>
        <authorList>
            <person name="Tassone E.E."/>
        </authorList>
    </citation>
    <scope>NUCLEOTIDE SEQUENCE</scope>
</reference>
<dbReference type="PANTHER" id="PTHR34095">
    <property type="entry name" value="39S RIBOSOMAL PROTEIN L55, MITOCHONDRIAL"/>
    <property type="match status" value="1"/>
</dbReference>
<sequence length="116" mass="13474">MSLFVLCRSSLLISPKLTCNSYRLLSSSSAIVTRIHRLKYIRHYPTTVVQPDGSSFTIRYSEPRQIIKLPLDLSTLSEAEAKARIEKRKPKTKVKIEEEDLDEFNKDKYVNLMKKK</sequence>
<dbReference type="PANTHER" id="PTHR34095:SF1">
    <property type="entry name" value="LARGE RIBOSOMAL SUBUNIT PROTEIN ML55"/>
    <property type="match status" value="1"/>
</dbReference>
<dbReference type="AlphaFoldDB" id="A0A1B6CXM7"/>
<evidence type="ECO:0008006" key="2">
    <source>
        <dbReference type="Google" id="ProtNLM"/>
    </source>
</evidence>
<dbReference type="GO" id="GO:0006412">
    <property type="term" value="P:translation"/>
    <property type="evidence" value="ECO:0007669"/>
    <property type="project" value="TreeGrafter"/>
</dbReference>
<dbReference type="Pfam" id="PF09776">
    <property type="entry name" value="Mitoc_L55"/>
    <property type="match status" value="1"/>
</dbReference>
<dbReference type="InterPro" id="IPR044884">
    <property type="entry name" value="Ribosomal_mL55_sf"/>
</dbReference>
<gene>
    <name evidence="1" type="ORF">g.34872</name>
</gene>
<dbReference type="GO" id="GO:0005762">
    <property type="term" value="C:mitochondrial large ribosomal subunit"/>
    <property type="evidence" value="ECO:0007669"/>
    <property type="project" value="InterPro"/>
</dbReference>
<evidence type="ECO:0000313" key="1">
    <source>
        <dbReference type="EMBL" id="JAS18217.1"/>
    </source>
</evidence>
<dbReference type="InterPro" id="IPR018615">
    <property type="entry name" value="Ribosomal_mL55"/>
</dbReference>
<dbReference type="GO" id="GO:0003735">
    <property type="term" value="F:structural constituent of ribosome"/>
    <property type="evidence" value="ECO:0007669"/>
    <property type="project" value="InterPro"/>
</dbReference>